<proteinExistence type="predicted"/>
<feature type="region of interest" description="Disordered" evidence="1">
    <location>
        <begin position="143"/>
        <end position="175"/>
    </location>
</feature>
<feature type="compositionally biased region" description="Basic and acidic residues" evidence="1">
    <location>
        <begin position="24"/>
        <end position="36"/>
    </location>
</feature>
<keyword evidence="2" id="KW-0472">Membrane</keyword>
<keyword evidence="4" id="KW-1185">Reference proteome</keyword>
<organism evidence="3 4">
    <name type="scientific">Septoria linicola</name>
    <dbReference type="NCBI Taxonomy" id="215465"/>
    <lineage>
        <taxon>Eukaryota</taxon>
        <taxon>Fungi</taxon>
        <taxon>Dikarya</taxon>
        <taxon>Ascomycota</taxon>
        <taxon>Pezizomycotina</taxon>
        <taxon>Dothideomycetes</taxon>
        <taxon>Dothideomycetidae</taxon>
        <taxon>Mycosphaerellales</taxon>
        <taxon>Mycosphaerellaceae</taxon>
        <taxon>Septoria</taxon>
    </lineage>
</organism>
<evidence type="ECO:0000256" key="2">
    <source>
        <dbReference type="SAM" id="Phobius"/>
    </source>
</evidence>
<protein>
    <submittedName>
        <fullName evidence="3">Uncharacterized protein</fullName>
    </submittedName>
</protein>
<dbReference type="Proteomes" id="UP001056384">
    <property type="component" value="Chromosome 12"/>
</dbReference>
<sequence>MPKGFQPKESVEGMLPNRLKRRNQIKEDREEGKRAEHMPTYLRKSSNLSATPLWSKILLGGIFFAYCGGVEILDAISSYSRGDSLRLILVSAAVIFGVTIYCVWSWWFAKKRAALDTGVARDRGESPVEMIHGKWRLKRKGAVKALPAQKTSGQSKERKPSKKYGMSDQPAPAPSPIELAQLGVWRETVIPQARPDHAIS</sequence>
<evidence type="ECO:0000313" key="3">
    <source>
        <dbReference type="EMBL" id="USW59289.1"/>
    </source>
</evidence>
<dbReference type="AlphaFoldDB" id="A0A9Q9B1L0"/>
<evidence type="ECO:0000256" key="1">
    <source>
        <dbReference type="SAM" id="MobiDB-lite"/>
    </source>
</evidence>
<name>A0A9Q9B1L0_9PEZI</name>
<gene>
    <name evidence="3" type="ORF">Slin15195_G126080</name>
</gene>
<feature type="transmembrane region" description="Helical" evidence="2">
    <location>
        <begin position="85"/>
        <end position="107"/>
    </location>
</feature>
<accession>A0A9Q9B1L0</accession>
<keyword evidence="2" id="KW-1133">Transmembrane helix</keyword>
<evidence type="ECO:0000313" key="4">
    <source>
        <dbReference type="Proteomes" id="UP001056384"/>
    </source>
</evidence>
<reference evidence="3" key="1">
    <citation type="submission" date="2022-06" db="EMBL/GenBank/DDBJ databases">
        <title>Complete genome sequences of two strains of the flax pathogen Septoria linicola.</title>
        <authorList>
            <person name="Lapalu N."/>
            <person name="Simon A."/>
            <person name="Demenou B."/>
            <person name="Paumier D."/>
            <person name="Guillot M.-P."/>
            <person name="Gout L."/>
            <person name="Valade R."/>
        </authorList>
    </citation>
    <scope>NUCLEOTIDE SEQUENCE</scope>
    <source>
        <strain evidence="3">SE15195</strain>
    </source>
</reference>
<feature type="region of interest" description="Disordered" evidence="1">
    <location>
        <begin position="1"/>
        <end position="36"/>
    </location>
</feature>
<feature type="transmembrane region" description="Helical" evidence="2">
    <location>
        <begin position="53"/>
        <end position="73"/>
    </location>
</feature>
<dbReference type="EMBL" id="CP099429">
    <property type="protein sequence ID" value="USW59289.1"/>
    <property type="molecule type" value="Genomic_DNA"/>
</dbReference>
<keyword evidence="2" id="KW-0812">Transmembrane</keyword>